<name>A0ABM4BAM1_HYDVU</name>
<protein>
    <submittedName>
        <fullName evidence="2">Uncharacterized protein LOC136076604</fullName>
    </submittedName>
</protein>
<evidence type="ECO:0000313" key="1">
    <source>
        <dbReference type="Proteomes" id="UP001652625"/>
    </source>
</evidence>
<gene>
    <name evidence="2" type="primary">LOC136076604</name>
</gene>
<accession>A0ABM4BAM1</accession>
<sequence>MIYIKLINQVIFQVILKMQCCMSLNKNSIIRKTITIEFLSGGPRPICLTVTPKAYKESASCSSSTLRKRHRFLMQSNHQVGNSNDSQIIQTAVMLKSFDDNQKSKLLESAKIGIVEYTAEELVAFKADVGIPWNKLKTLTRWLNSKNINTASNIKQRVVANDLAGSDLVVLDSDFIFQNINNKLVFEIKLTPWAYIDNLPKNIEIMLNILESYNLIKHDGIKK</sequence>
<dbReference type="GeneID" id="136076604"/>
<keyword evidence="1" id="KW-1185">Reference proteome</keyword>
<dbReference type="RefSeq" id="XP_065645972.1">
    <property type="nucleotide sequence ID" value="XM_065789900.1"/>
</dbReference>
<reference evidence="2" key="2">
    <citation type="submission" date="2025-08" db="UniProtKB">
        <authorList>
            <consortium name="RefSeq"/>
        </authorList>
    </citation>
    <scope>IDENTIFICATION</scope>
</reference>
<reference evidence="1" key="1">
    <citation type="submission" date="2025-05" db="UniProtKB">
        <authorList>
            <consortium name="RefSeq"/>
        </authorList>
    </citation>
    <scope>NUCLEOTIDE SEQUENCE [LARGE SCALE GENOMIC DNA]</scope>
</reference>
<dbReference type="Proteomes" id="UP001652625">
    <property type="component" value="Chromosome 02"/>
</dbReference>
<proteinExistence type="predicted"/>
<organism evidence="1 2">
    <name type="scientific">Hydra vulgaris</name>
    <name type="common">Hydra</name>
    <name type="synonym">Hydra attenuata</name>
    <dbReference type="NCBI Taxonomy" id="6087"/>
    <lineage>
        <taxon>Eukaryota</taxon>
        <taxon>Metazoa</taxon>
        <taxon>Cnidaria</taxon>
        <taxon>Hydrozoa</taxon>
        <taxon>Hydroidolina</taxon>
        <taxon>Anthoathecata</taxon>
        <taxon>Aplanulata</taxon>
        <taxon>Hydridae</taxon>
        <taxon>Hydra</taxon>
    </lineage>
</organism>
<evidence type="ECO:0000313" key="2">
    <source>
        <dbReference type="RefSeq" id="XP_065645972.1"/>
    </source>
</evidence>